<evidence type="ECO:0000256" key="4">
    <source>
        <dbReference type="ARBA" id="ARBA00022989"/>
    </source>
</evidence>
<feature type="transmembrane region" description="Helical" evidence="8">
    <location>
        <begin position="273"/>
        <end position="296"/>
    </location>
</feature>
<proteinExistence type="predicted"/>
<keyword evidence="12" id="KW-1185">Reference proteome</keyword>
<feature type="signal peptide" evidence="9">
    <location>
        <begin position="1"/>
        <end position="20"/>
    </location>
</feature>
<dbReference type="PROSITE" id="PS51534">
    <property type="entry name" value="SEFIR"/>
    <property type="match status" value="1"/>
</dbReference>
<dbReference type="PANTHER" id="PTHR15583">
    <property type="entry name" value="INTERLEUKIN-17 RECEPTOR"/>
    <property type="match status" value="1"/>
</dbReference>
<organism evidence="11 12">
    <name type="scientific">Nematostella vectensis</name>
    <name type="common">Starlet sea anemone</name>
    <dbReference type="NCBI Taxonomy" id="45351"/>
    <lineage>
        <taxon>Eukaryota</taxon>
        <taxon>Metazoa</taxon>
        <taxon>Cnidaria</taxon>
        <taxon>Anthozoa</taxon>
        <taxon>Hexacorallia</taxon>
        <taxon>Actiniaria</taxon>
        <taxon>Edwardsiidae</taxon>
        <taxon>Nematostella</taxon>
    </lineage>
</organism>
<protein>
    <recommendedName>
        <fullName evidence="10">SEFIR domain-containing protein</fullName>
    </recommendedName>
</protein>
<keyword evidence="2 8" id="KW-0812">Transmembrane</keyword>
<dbReference type="InterPro" id="IPR013568">
    <property type="entry name" value="SEFIR_dom"/>
</dbReference>
<dbReference type="Gene3D" id="3.40.50.11530">
    <property type="match status" value="1"/>
</dbReference>
<evidence type="ECO:0000256" key="3">
    <source>
        <dbReference type="ARBA" id="ARBA00022729"/>
    </source>
</evidence>
<dbReference type="Pfam" id="PF08357">
    <property type="entry name" value="SEFIR"/>
    <property type="match status" value="1"/>
</dbReference>
<evidence type="ECO:0000256" key="9">
    <source>
        <dbReference type="SAM" id="SignalP"/>
    </source>
</evidence>
<dbReference type="GO" id="GO:0016020">
    <property type="term" value="C:membrane"/>
    <property type="evidence" value="ECO:0007669"/>
    <property type="project" value="UniProtKB-SubCell"/>
</dbReference>
<comment type="subcellular location">
    <subcellularLocation>
        <location evidence="1">Membrane</location>
        <topology evidence="1">Single-pass type I membrane protein</topology>
    </subcellularLocation>
</comment>
<keyword evidence="6" id="KW-0675">Receptor</keyword>
<evidence type="ECO:0000256" key="5">
    <source>
        <dbReference type="ARBA" id="ARBA00023136"/>
    </source>
</evidence>
<evidence type="ECO:0000313" key="12">
    <source>
        <dbReference type="Proteomes" id="UP000001593"/>
    </source>
</evidence>
<keyword evidence="5 8" id="KW-0472">Membrane</keyword>
<accession>A7SYY7</accession>
<dbReference type="OMA" id="WYANVTW"/>
<evidence type="ECO:0000256" key="8">
    <source>
        <dbReference type="SAM" id="Phobius"/>
    </source>
</evidence>
<feature type="domain" description="SEFIR" evidence="10">
    <location>
        <begin position="329"/>
        <end position="428"/>
    </location>
</feature>
<gene>
    <name evidence="11" type="ORF">NEMVEDRAFT_v1g248159</name>
</gene>
<dbReference type="GO" id="GO:0030368">
    <property type="term" value="F:interleukin-17 receptor activity"/>
    <property type="evidence" value="ECO:0000318"/>
    <property type="project" value="GO_Central"/>
</dbReference>
<evidence type="ECO:0000256" key="6">
    <source>
        <dbReference type="ARBA" id="ARBA00023170"/>
    </source>
</evidence>
<keyword evidence="4 8" id="KW-1133">Transmembrane helix</keyword>
<evidence type="ECO:0000256" key="7">
    <source>
        <dbReference type="ARBA" id="ARBA00023180"/>
    </source>
</evidence>
<keyword evidence="3 9" id="KW-0732">Signal</keyword>
<dbReference type="PANTHER" id="PTHR15583:SF7">
    <property type="entry name" value="INTERLEUKIN CYTOKINE RECEPTOR-RELATED PROTEIN 2"/>
    <property type="match status" value="1"/>
</dbReference>
<feature type="chain" id="PRO_5002715558" description="SEFIR domain-containing protein" evidence="9">
    <location>
        <begin position="21"/>
        <end position="428"/>
    </location>
</feature>
<dbReference type="HOGENOM" id="CLU_641437_0_0_1"/>
<dbReference type="Proteomes" id="UP000001593">
    <property type="component" value="Unassembled WGS sequence"/>
</dbReference>
<keyword evidence="7" id="KW-0325">Glycoprotein</keyword>
<sequence>MSLPIRLVLVVVVWFITISAIKCVQAPSLAPSKRKAICISVCSLLNGNLKSSAFSWNRKKVLVYVNGCVCSRDDQARERGKRSLKENVTQTTTTSATEVVPSDRPTLPGLSIGGIHIFPEDADLSKHNITTPDPNESVPSIPAETLKVLAPDIYRATKACPHDISAGYNGTNTTNLNQTVRFVKTESMGWYANVTWASPTDKSFLASLLVLKDQTYIVLNETDGWVYPKVIYLKVIPLPRKNSREKFKLHPYYPKSALPIPVPRKSKADVTKISLAITIGVLSGVVIIILLLGGVYKWKCMTSSIRDEVYGFTQVVMENGKSNNAKADQDLFFASYYQESSRHTERVATMASRLREDGYNVIIDQFESVEINDLGMWRWVDHQMNKAKKVLVICSPGYVRLWRAMVKGESTVDPENKDMARVKYEINL</sequence>
<evidence type="ECO:0000259" key="10">
    <source>
        <dbReference type="PROSITE" id="PS51534"/>
    </source>
</evidence>
<reference evidence="11 12" key="1">
    <citation type="journal article" date="2007" name="Science">
        <title>Sea anemone genome reveals ancestral eumetazoan gene repertoire and genomic organization.</title>
        <authorList>
            <person name="Putnam N.H."/>
            <person name="Srivastava M."/>
            <person name="Hellsten U."/>
            <person name="Dirks B."/>
            <person name="Chapman J."/>
            <person name="Salamov A."/>
            <person name="Terry A."/>
            <person name="Shapiro H."/>
            <person name="Lindquist E."/>
            <person name="Kapitonov V.V."/>
            <person name="Jurka J."/>
            <person name="Genikhovich G."/>
            <person name="Grigoriev I.V."/>
            <person name="Lucas S.M."/>
            <person name="Steele R.E."/>
            <person name="Finnerty J.R."/>
            <person name="Technau U."/>
            <person name="Martindale M.Q."/>
            <person name="Rokhsar D.S."/>
        </authorList>
    </citation>
    <scope>NUCLEOTIDE SEQUENCE [LARGE SCALE GENOMIC DNA]</scope>
    <source>
        <strain evidence="12">CH2 X CH6</strain>
    </source>
</reference>
<name>A7SYY7_NEMVE</name>
<dbReference type="EMBL" id="DS469938">
    <property type="protein sequence ID" value="EDO31087.1"/>
    <property type="molecule type" value="Genomic_DNA"/>
</dbReference>
<dbReference type="InterPro" id="IPR039465">
    <property type="entry name" value="IL-17_rcpt-like"/>
</dbReference>
<evidence type="ECO:0000256" key="2">
    <source>
        <dbReference type="ARBA" id="ARBA00022692"/>
    </source>
</evidence>
<dbReference type="InParanoid" id="A7SYY7"/>
<evidence type="ECO:0000256" key="1">
    <source>
        <dbReference type="ARBA" id="ARBA00004479"/>
    </source>
</evidence>
<evidence type="ECO:0000313" key="11">
    <source>
        <dbReference type="EMBL" id="EDO31087.1"/>
    </source>
</evidence>
<dbReference type="AlphaFoldDB" id="A7SYY7"/>